<organism evidence="6 7">
    <name type="scientific">Nephila pilipes</name>
    <name type="common">Giant wood spider</name>
    <name type="synonym">Nephila maculata</name>
    <dbReference type="NCBI Taxonomy" id="299642"/>
    <lineage>
        <taxon>Eukaryota</taxon>
        <taxon>Metazoa</taxon>
        <taxon>Ecdysozoa</taxon>
        <taxon>Arthropoda</taxon>
        <taxon>Chelicerata</taxon>
        <taxon>Arachnida</taxon>
        <taxon>Araneae</taxon>
        <taxon>Araneomorphae</taxon>
        <taxon>Entelegynae</taxon>
        <taxon>Araneoidea</taxon>
        <taxon>Nephilidae</taxon>
        <taxon>Nephila</taxon>
    </lineage>
</organism>
<name>A0A8X6TD42_NEPPI</name>
<keyword evidence="7" id="KW-1185">Reference proteome</keyword>
<proteinExistence type="predicted"/>
<evidence type="ECO:0000313" key="6">
    <source>
        <dbReference type="EMBL" id="GFT01860.1"/>
    </source>
</evidence>
<evidence type="ECO:0000256" key="3">
    <source>
        <dbReference type="SAM" id="MobiDB-lite"/>
    </source>
</evidence>
<feature type="transmembrane region" description="Helical" evidence="4">
    <location>
        <begin position="38"/>
        <end position="57"/>
    </location>
</feature>
<keyword evidence="1 2" id="KW-0728">SH3 domain</keyword>
<dbReference type="Proteomes" id="UP000887013">
    <property type="component" value="Unassembled WGS sequence"/>
</dbReference>
<evidence type="ECO:0000256" key="4">
    <source>
        <dbReference type="SAM" id="Phobius"/>
    </source>
</evidence>
<dbReference type="GO" id="GO:0090251">
    <property type="term" value="P:protein localization involved in establishment of planar polarity"/>
    <property type="evidence" value="ECO:0007669"/>
    <property type="project" value="TreeGrafter"/>
</dbReference>
<feature type="domain" description="SH3" evidence="5">
    <location>
        <begin position="73"/>
        <end position="133"/>
    </location>
</feature>
<dbReference type="SMART" id="SM00326">
    <property type="entry name" value="SH3"/>
    <property type="match status" value="1"/>
</dbReference>
<keyword evidence="4" id="KW-1133">Transmembrane helix</keyword>
<evidence type="ECO:0000313" key="7">
    <source>
        <dbReference type="Proteomes" id="UP000887013"/>
    </source>
</evidence>
<dbReference type="GO" id="GO:0005929">
    <property type="term" value="C:cilium"/>
    <property type="evidence" value="ECO:0007669"/>
    <property type="project" value="TreeGrafter"/>
</dbReference>
<dbReference type="PANTHER" id="PTHR15176">
    <property type="entry name" value="NEPHROCYSTIN"/>
    <property type="match status" value="1"/>
</dbReference>
<dbReference type="Gene3D" id="2.30.30.40">
    <property type="entry name" value="SH3 Domains"/>
    <property type="match status" value="1"/>
</dbReference>
<dbReference type="InterPro" id="IPR001452">
    <property type="entry name" value="SH3_domain"/>
</dbReference>
<dbReference type="OrthoDB" id="6414385at2759"/>
<gene>
    <name evidence="6" type="primary">NPHP1</name>
    <name evidence="6" type="ORF">NPIL_562152</name>
</gene>
<dbReference type="InterPro" id="IPR036028">
    <property type="entry name" value="SH3-like_dom_sf"/>
</dbReference>
<dbReference type="GO" id="GO:0005737">
    <property type="term" value="C:cytoplasm"/>
    <property type="evidence" value="ECO:0007669"/>
    <property type="project" value="TreeGrafter"/>
</dbReference>
<dbReference type="PROSITE" id="PS50002">
    <property type="entry name" value="SH3"/>
    <property type="match status" value="1"/>
</dbReference>
<feature type="region of interest" description="Disordered" evidence="3">
    <location>
        <begin position="149"/>
        <end position="181"/>
    </location>
</feature>
<reference evidence="6" key="1">
    <citation type="submission" date="2020-08" db="EMBL/GenBank/DDBJ databases">
        <title>Multicomponent nature underlies the extraordinary mechanical properties of spider dragline silk.</title>
        <authorList>
            <person name="Kono N."/>
            <person name="Nakamura H."/>
            <person name="Mori M."/>
            <person name="Yoshida Y."/>
            <person name="Ohtoshi R."/>
            <person name="Malay A.D."/>
            <person name="Moran D.A.P."/>
            <person name="Tomita M."/>
            <person name="Numata K."/>
            <person name="Arakawa K."/>
        </authorList>
    </citation>
    <scope>NUCLEOTIDE SEQUENCE</scope>
</reference>
<protein>
    <submittedName>
        <fullName evidence="6">Nephrocystin-1</fullName>
    </submittedName>
</protein>
<evidence type="ECO:0000256" key="2">
    <source>
        <dbReference type="PROSITE-ProRule" id="PRU00192"/>
    </source>
</evidence>
<comment type="caution">
    <text evidence="6">The sequence shown here is derived from an EMBL/GenBank/DDBJ whole genome shotgun (WGS) entry which is preliminary data.</text>
</comment>
<evidence type="ECO:0000256" key="1">
    <source>
        <dbReference type="ARBA" id="ARBA00022443"/>
    </source>
</evidence>
<dbReference type="PANTHER" id="PTHR15176:SF1">
    <property type="entry name" value="NEPHROCYSTIN-1"/>
    <property type="match status" value="1"/>
</dbReference>
<dbReference type="InterPro" id="IPR039687">
    <property type="entry name" value="NPHP1"/>
</dbReference>
<sequence length="602" mass="68619">MQQITIASQPFTRIRSFCRSLMEENTLKFGSDAQISNFHFISYLCGVLITINIRFLYIMSEVGSQDKDEEKQNYTFECEALHDFIAEEETDLSFKQNELLVITGLRNDGWWEARNEDGLTGLVPSTFFKIPDHVKSIIEGTFHSEKEKKNSSSIEFRSPSRKQILSPELSGSSRIAEEDEPPKSFMDQFSMLSLNQDILPKGFRPSILFELVKKNSYYNLGNFMAPKLDETGISFKDIQYEKTLLKPNATLLQKKINLIAARQIPEPPNDFIVKSRHIRMCFHDGNKVLSNIHTVKAKWSVSAPKLWMFSSKISAKDSCSEDGEIFIKCNKCVPTLGILFELCISYENSRGISGEMCSGWAFMKLLNDSGEPIKSKTNILKIQDTEPFAAYLFNTDSQGITGFFRKIKDKQKLSRIVISICDPDRASNQHISYLPSCLIGPWSCIPILSMCRKLTAEDLLERNSFDSIERILSPFLASMPRVLNEPDLVDALRFDIFQLSWATVVKTMNADDIRMDSTKKKVFRDLFCETVFVIINSNNLPPYVFGNSHAENARKTEIDRLLRIQENQEETLPLSGELEFLPLSINMLSADVINLNKGAMFQ</sequence>
<keyword evidence="4" id="KW-0812">Transmembrane</keyword>
<accession>A0A8X6TD42</accession>
<dbReference type="SUPFAM" id="SSF50044">
    <property type="entry name" value="SH3-domain"/>
    <property type="match status" value="1"/>
</dbReference>
<dbReference type="Pfam" id="PF00018">
    <property type="entry name" value="SH3_1"/>
    <property type="match status" value="1"/>
</dbReference>
<dbReference type="EMBL" id="BMAW01055611">
    <property type="protein sequence ID" value="GFT01860.1"/>
    <property type="molecule type" value="Genomic_DNA"/>
</dbReference>
<dbReference type="AlphaFoldDB" id="A0A8X6TD42"/>
<keyword evidence="4" id="KW-0472">Membrane</keyword>
<evidence type="ECO:0000259" key="5">
    <source>
        <dbReference type="PROSITE" id="PS50002"/>
    </source>
</evidence>